<evidence type="ECO:0000256" key="1">
    <source>
        <dbReference type="SAM" id="MobiDB-lite"/>
    </source>
</evidence>
<reference evidence="3" key="1">
    <citation type="journal article" date="2009" name="Nature">
        <title>Genome sequence and analysis of the Irish potato famine pathogen Phytophthora infestans.</title>
        <authorList>
            <consortium name="The Broad Institute Genome Sequencing Platform"/>
            <person name="Haas B.J."/>
            <person name="Kamoun S."/>
            <person name="Zody M.C."/>
            <person name="Jiang R.H."/>
            <person name="Handsaker R.E."/>
            <person name="Cano L.M."/>
            <person name="Grabherr M."/>
            <person name="Kodira C.D."/>
            <person name="Raffaele S."/>
            <person name="Torto-Alalibo T."/>
            <person name="Bozkurt T.O."/>
            <person name="Ah-Fong A.M."/>
            <person name="Alvarado L."/>
            <person name="Anderson V.L."/>
            <person name="Armstrong M.R."/>
            <person name="Avrova A."/>
            <person name="Baxter L."/>
            <person name="Beynon J."/>
            <person name="Boevink P.C."/>
            <person name="Bollmann S.R."/>
            <person name="Bos J.I."/>
            <person name="Bulone V."/>
            <person name="Cai G."/>
            <person name="Cakir C."/>
            <person name="Carrington J.C."/>
            <person name="Chawner M."/>
            <person name="Conti L."/>
            <person name="Costanzo S."/>
            <person name="Ewan R."/>
            <person name="Fahlgren N."/>
            <person name="Fischbach M.A."/>
            <person name="Fugelstad J."/>
            <person name="Gilroy E.M."/>
            <person name="Gnerre S."/>
            <person name="Green P.J."/>
            <person name="Grenville-Briggs L.J."/>
            <person name="Griffith J."/>
            <person name="Grunwald N.J."/>
            <person name="Horn K."/>
            <person name="Horner N.R."/>
            <person name="Hu C.H."/>
            <person name="Huitema E."/>
            <person name="Jeong D.H."/>
            <person name="Jones A.M."/>
            <person name="Jones J.D."/>
            <person name="Jones R.W."/>
            <person name="Karlsson E.K."/>
            <person name="Kunjeti S.G."/>
            <person name="Lamour K."/>
            <person name="Liu Z."/>
            <person name="Ma L."/>
            <person name="Maclean D."/>
            <person name="Chibucos M.C."/>
            <person name="McDonald H."/>
            <person name="McWalters J."/>
            <person name="Meijer H.J."/>
            <person name="Morgan W."/>
            <person name="Morris P.F."/>
            <person name="Munro C.A."/>
            <person name="O'Neill K."/>
            <person name="Ospina-Giraldo M."/>
            <person name="Pinzon A."/>
            <person name="Pritchard L."/>
            <person name="Ramsahoye B."/>
            <person name="Ren Q."/>
            <person name="Restrepo S."/>
            <person name="Roy S."/>
            <person name="Sadanandom A."/>
            <person name="Savidor A."/>
            <person name="Schornack S."/>
            <person name="Schwartz D.C."/>
            <person name="Schumann U.D."/>
            <person name="Schwessinger B."/>
            <person name="Seyer L."/>
            <person name="Sharpe T."/>
            <person name="Silvar C."/>
            <person name="Song J."/>
            <person name="Studholme D.J."/>
            <person name="Sykes S."/>
            <person name="Thines M."/>
            <person name="van de Vondervoort P.J."/>
            <person name="Phuntumart V."/>
            <person name="Wawra S."/>
            <person name="Weide R."/>
            <person name="Win J."/>
            <person name="Young C."/>
            <person name="Zhou S."/>
            <person name="Fry W."/>
            <person name="Meyers B.C."/>
            <person name="van West P."/>
            <person name="Ristaino J."/>
            <person name="Govers F."/>
            <person name="Birch P.R."/>
            <person name="Whisson S.C."/>
            <person name="Judelson H.S."/>
            <person name="Nusbaum C."/>
        </authorList>
    </citation>
    <scope>NUCLEOTIDE SEQUENCE [LARGE SCALE GENOMIC DNA]</scope>
    <source>
        <strain evidence="3">T30-4</strain>
    </source>
</reference>
<dbReference type="RefSeq" id="XP_002900936.1">
    <property type="nucleotide sequence ID" value="XM_002900890.1"/>
</dbReference>
<dbReference type="InParanoid" id="D0NIJ2"/>
<feature type="compositionally biased region" description="Polar residues" evidence="1">
    <location>
        <begin position="68"/>
        <end position="81"/>
    </location>
</feature>
<dbReference type="AlphaFoldDB" id="D0NIJ2"/>
<accession>D0NIJ2</accession>
<name>D0NIJ2_PHYIT</name>
<dbReference type="HOGENOM" id="CLU_2089540_0_0_1"/>
<dbReference type="Proteomes" id="UP000006643">
    <property type="component" value="Unassembled WGS sequence"/>
</dbReference>
<organism evidence="2 3">
    <name type="scientific">Phytophthora infestans (strain T30-4)</name>
    <name type="common">Potato late blight agent</name>
    <dbReference type="NCBI Taxonomy" id="403677"/>
    <lineage>
        <taxon>Eukaryota</taxon>
        <taxon>Sar</taxon>
        <taxon>Stramenopiles</taxon>
        <taxon>Oomycota</taxon>
        <taxon>Peronosporomycetes</taxon>
        <taxon>Peronosporales</taxon>
        <taxon>Peronosporaceae</taxon>
        <taxon>Phytophthora</taxon>
    </lineage>
</organism>
<dbReference type="KEGG" id="pif:PITG_11321"/>
<keyword evidence="3" id="KW-1185">Reference proteome</keyword>
<protein>
    <submittedName>
        <fullName evidence="2">Uncharacterized protein</fullName>
    </submittedName>
</protein>
<feature type="compositionally biased region" description="Basic and acidic residues" evidence="1">
    <location>
        <begin position="104"/>
        <end position="117"/>
    </location>
</feature>
<proteinExistence type="predicted"/>
<feature type="region of interest" description="Disordered" evidence="1">
    <location>
        <begin position="68"/>
        <end position="117"/>
    </location>
</feature>
<evidence type="ECO:0000313" key="3">
    <source>
        <dbReference type="Proteomes" id="UP000006643"/>
    </source>
</evidence>
<gene>
    <name evidence="2" type="ORF">PITG_11321</name>
</gene>
<dbReference type="EMBL" id="DS028140">
    <property type="protein sequence ID" value="EEY59326.1"/>
    <property type="molecule type" value="Genomic_DNA"/>
</dbReference>
<dbReference type="GeneID" id="9473421"/>
<feature type="region of interest" description="Disordered" evidence="1">
    <location>
        <begin position="1"/>
        <end position="30"/>
    </location>
</feature>
<dbReference type="VEuPathDB" id="FungiDB:PITG_11321"/>
<sequence>MCRTRYQNPSEIKPEVCKERKERHKPQHYDIQYKRELTRQLSVSSILVAPRADHKIIKRVFRLAENRTPSSSMKTSVTAAGSQGFPIDGPTTDGSTLLVNGSHAHPEMEPRSETARP</sequence>
<evidence type="ECO:0000313" key="2">
    <source>
        <dbReference type="EMBL" id="EEY59326.1"/>
    </source>
</evidence>
<feature type="compositionally biased region" description="Polar residues" evidence="1">
    <location>
        <begin position="1"/>
        <end position="10"/>
    </location>
</feature>